<comment type="caution">
    <text evidence="2">The sequence shown here is derived from an EMBL/GenBank/DDBJ whole genome shotgun (WGS) entry which is preliminary data.</text>
</comment>
<gene>
    <name evidence="2" type="ORF">GGR23_000803</name>
</gene>
<evidence type="ECO:0000313" key="2">
    <source>
        <dbReference type="EMBL" id="MBB4063642.1"/>
    </source>
</evidence>
<dbReference type="EMBL" id="JACIEZ010000001">
    <property type="protein sequence ID" value="MBB4063642.1"/>
    <property type="molecule type" value="Genomic_DNA"/>
</dbReference>
<keyword evidence="3" id="KW-1185">Reference proteome</keyword>
<keyword evidence="1" id="KW-0732">Signal</keyword>
<dbReference type="Proteomes" id="UP000528286">
    <property type="component" value="Unassembled WGS sequence"/>
</dbReference>
<accession>A0A7W6J2Q6</accession>
<feature type="chain" id="PRO_5030880278" evidence="1">
    <location>
        <begin position="21"/>
        <end position="46"/>
    </location>
</feature>
<organism evidence="2 3">
    <name type="scientific">Gellertiella hungarica</name>
    <dbReference type="NCBI Taxonomy" id="1572859"/>
    <lineage>
        <taxon>Bacteria</taxon>
        <taxon>Pseudomonadati</taxon>
        <taxon>Pseudomonadota</taxon>
        <taxon>Alphaproteobacteria</taxon>
        <taxon>Hyphomicrobiales</taxon>
        <taxon>Rhizobiaceae</taxon>
        <taxon>Gellertiella</taxon>
    </lineage>
</organism>
<proteinExistence type="predicted"/>
<dbReference type="RefSeq" id="WP_183364817.1">
    <property type="nucleotide sequence ID" value="NZ_JACIEZ010000001.1"/>
</dbReference>
<feature type="signal peptide" evidence="1">
    <location>
        <begin position="1"/>
        <end position="20"/>
    </location>
</feature>
<evidence type="ECO:0000256" key="1">
    <source>
        <dbReference type="SAM" id="SignalP"/>
    </source>
</evidence>
<evidence type="ECO:0000313" key="3">
    <source>
        <dbReference type="Proteomes" id="UP000528286"/>
    </source>
</evidence>
<reference evidence="2 3" key="1">
    <citation type="submission" date="2020-08" db="EMBL/GenBank/DDBJ databases">
        <title>Genomic Encyclopedia of Type Strains, Phase IV (KMG-IV): sequencing the most valuable type-strain genomes for metagenomic binning, comparative biology and taxonomic classification.</title>
        <authorList>
            <person name="Goeker M."/>
        </authorList>
    </citation>
    <scope>NUCLEOTIDE SEQUENCE [LARGE SCALE GENOMIC DNA]</scope>
    <source>
        <strain evidence="2 3">DSM 29853</strain>
    </source>
</reference>
<sequence length="46" mass="5045">MTATLRSTALFTLISALSLAAVLARAEAIQKRADIIDQEARITWSR</sequence>
<name>A0A7W6J2Q6_9HYPH</name>
<protein>
    <submittedName>
        <fullName evidence="2">Uncharacterized protein</fullName>
    </submittedName>
</protein>
<dbReference type="AlphaFoldDB" id="A0A7W6J2Q6"/>